<dbReference type="SUPFAM" id="SSF46689">
    <property type="entry name" value="Homeodomain-like"/>
    <property type="match status" value="1"/>
</dbReference>
<accession>A0A916T4N7</accession>
<evidence type="ECO:0000259" key="5">
    <source>
        <dbReference type="PROSITE" id="PS50977"/>
    </source>
</evidence>
<dbReference type="GO" id="GO:0000976">
    <property type="term" value="F:transcription cis-regulatory region binding"/>
    <property type="evidence" value="ECO:0007669"/>
    <property type="project" value="TreeGrafter"/>
</dbReference>
<dbReference type="InterPro" id="IPR050109">
    <property type="entry name" value="HTH-type_TetR-like_transc_reg"/>
</dbReference>
<reference evidence="6" key="2">
    <citation type="submission" date="2020-09" db="EMBL/GenBank/DDBJ databases">
        <authorList>
            <person name="Sun Q."/>
            <person name="Zhou Y."/>
        </authorList>
    </citation>
    <scope>NUCLEOTIDE SEQUENCE</scope>
    <source>
        <strain evidence="6">CGMCC 1.12827</strain>
    </source>
</reference>
<evidence type="ECO:0000313" key="7">
    <source>
        <dbReference type="Proteomes" id="UP000621454"/>
    </source>
</evidence>
<dbReference type="EMBL" id="BMGC01000011">
    <property type="protein sequence ID" value="GGB31351.1"/>
    <property type="molecule type" value="Genomic_DNA"/>
</dbReference>
<sequence length="210" mass="23118">MDMSAPAPLDRDRIVAAAVTMLERDGVAGLSMRKLAAELGTKPMSIYHHVPNKSALLSLALSEIAAHIPWEPPAGAPRERMIHIAMDMYLKLTDIPWIVAILREGTNVGTPALALADQFITAANELGLDDQRALNLWRGVWYLVSSELQWHDSVAHRTDEQRSWYETIDPDSVAALPAVARILPDWRGYSAGFDLREAITAQIDGAITSE</sequence>
<keyword evidence="2 4" id="KW-0238">DNA-binding</keyword>
<dbReference type="PROSITE" id="PS50977">
    <property type="entry name" value="HTH_TETR_2"/>
    <property type="match status" value="1"/>
</dbReference>
<organism evidence="6 7">
    <name type="scientific">Gordonia jinhuaensis</name>
    <dbReference type="NCBI Taxonomy" id="1517702"/>
    <lineage>
        <taxon>Bacteria</taxon>
        <taxon>Bacillati</taxon>
        <taxon>Actinomycetota</taxon>
        <taxon>Actinomycetes</taxon>
        <taxon>Mycobacteriales</taxon>
        <taxon>Gordoniaceae</taxon>
        <taxon>Gordonia</taxon>
    </lineage>
</organism>
<reference evidence="6" key="1">
    <citation type="journal article" date="2014" name="Int. J. Syst. Evol. Microbiol.">
        <title>Complete genome sequence of Corynebacterium casei LMG S-19264T (=DSM 44701T), isolated from a smear-ripened cheese.</title>
        <authorList>
            <consortium name="US DOE Joint Genome Institute (JGI-PGF)"/>
            <person name="Walter F."/>
            <person name="Albersmeier A."/>
            <person name="Kalinowski J."/>
            <person name="Ruckert C."/>
        </authorList>
    </citation>
    <scope>NUCLEOTIDE SEQUENCE</scope>
    <source>
        <strain evidence="6">CGMCC 1.12827</strain>
    </source>
</reference>
<evidence type="ECO:0000256" key="2">
    <source>
        <dbReference type="ARBA" id="ARBA00023125"/>
    </source>
</evidence>
<dbReference type="InterPro" id="IPR036271">
    <property type="entry name" value="Tet_transcr_reg_TetR-rel_C_sf"/>
</dbReference>
<dbReference type="AlphaFoldDB" id="A0A916T4N7"/>
<dbReference type="Pfam" id="PF00440">
    <property type="entry name" value="TetR_N"/>
    <property type="match status" value="1"/>
</dbReference>
<dbReference type="PANTHER" id="PTHR30055:SF151">
    <property type="entry name" value="TRANSCRIPTIONAL REGULATORY PROTEIN"/>
    <property type="match status" value="1"/>
</dbReference>
<keyword evidence="3" id="KW-0804">Transcription</keyword>
<evidence type="ECO:0000256" key="4">
    <source>
        <dbReference type="PROSITE-ProRule" id="PRU00335"/>
    </source>
</evidence>
<name>A0A916T4N7_9ACTN</name>
<gene>
    <name evidence="6" type="ORF">GCM10011489_19440</name>
</gene>
<evidence type="ECO:0000313" key="6">
    <source>
        <dbReference type="EMBL" id="GGB31351.1"/>
    </source>
</evidence>
<dbReference type="SUPFAM" id="SSF48498">
    <property type="entry name" value="Tetracyclin repressor-like, C-terminal domain"/>
    <property type="match status" value="1"/>
</dbReference>
<keyword evidence="1" id="KW-0805">Transcription regulation</keyword>
<dbReference type="InterPro" id="IPR001647">
    <property type="entry name" value="HTH_TetR"/>
</dbReference>
<evidence type="ECO:0000256" key="3">
    <source>
        <dbReference type="ARBA" id="ARBA00023163"/>
    </source>
</evidence>
<feature type="DNA-binding region" description="H-T-H motif" evidence="4">
    <location>
        <begin position="31"/>
        <end position="50"/>
    </location>
</feature>
<dbReference type="GO" id="GO:0003700">
    <property type="term" value="F:DNA-binding transcription factor activity"/>
    <property type="evidence" value="ECO:0007669"/>
    <property type="project" value="TreeGrafter"/>
</dbReference>
<protein>
    <recommendedName>
        <fullName evidence="5">HTH tetR-type domain-containing protein</fullName>
    </recommendedName>
</protein>
<dbReference type="PANTHER" id="PTHR30055">
    <property type="entry name" value="HTH-TYPE TRANSCRIPTIONAL REGULATOR RUTR"/>
    <property type="match status" value="1"/>
</dbReference>
<evidence type="ECO:0000256" key="1">
    <source>
        <dbReference type="ARBA" id="ARBA00023015"/>
    </source>
</evidence>
<dbReference type="InterPro" id="IPR009057">
    <property type="entry name" value="Homeodomain-like_sf"/>
</dbReference>
<dbReference type="Gene3D" id="1.10.357.10">
    <property type="entry name" value="Tetracycline Repressor, domain 2"/>
    <property type="match status" value="1"/>
</dbReference>
<proteinExistence type="predicted"/>
<comment type="caution">
    <text evidence="6">The sequence shown here is derived from an EMBL/GenBank/DDBJ whole genome shotgun (WGS) entry which is preliminary data.</text>
</comment>
<keyword evidence="7" id="KW-1185">Reference proteome</keyword>
<dbReference type="Proteomes" id="UP000621454">
    <property type="component" value="Unassembled WGS sequence"/>
</dbReference>
<feature type="domain" description="HTH tetR-type" evidence="5">
    <location>
        <begin position="8"/>
        <end position="68"/>
    </location>
</feature>